<dbReference type="AlphaFoldDB" id="A0A4V0Z847"/>
<dbReference type="KEGG" id="bpro:PMF13cell1_04609"/>
<sequence length="364" mass="41624">MYADYSNSLVNLSCSVLKRFGAEYGHQTLPCADNWMEKGYRNVVVVLLDGMGCDAMNYHLKQDGFFRKYYRCAVSSVFPPTTTAATTTMESGLTPAEHGWLGWSLYFSEIQKIVNAFTNRDQYERVQAEDYHVASRYIPYTKIYEKINRAGVGHGYSVSHFGTNKIETLDELCGEVQRLCGQEGEKYIYAYWEEPDSTMHDTGCRSESVTANMRYLEQKIAEMSHQLEDTLLIVTADHGHIDLSHYILTDYPDILEMLRLPISVEARAAAFYVKEGCEVEFSKRFCRHFGEEFLLFSAEEMLERQIFGDGVPHEKFRELAGDFLAVGIAHKGFAWSRNLPMFLSNHAGMTEQEMMVPLIVVEKP</sequence>
<reference evidence="1 2" key="1">
    <citation type="submission" date="2019-01" db="EMBL/GenBank/DDBJ databases">
        <title>PMF-metabolizing Aryl O-demethylase.</title>
        <authorList>
            <person name="Kim M."/>
        </authorList>
    </citation>
    <scope>NUCLEOTIDE SEQUENCE [LARGE SCALE GENOMIC DNA]</scope>
    <source>
        <strain evidence="1 2">PMF1</strain>
    </source>
</reference>
<dbReference type="Proteomes" id="UP000289794">
    <property type="component" value="Chromosome"/>
</dbReference>
<dbReference type="EMBL" id="CP035945">
    <property type="protein sequence ID" value="QBE99038.1"/>
    <property type="molecule type" value="Genomic_DNA"/>
</dbReference>
<protein>
    <recommendedName>
        <fullName evidence="3">Alkaline phosphatase family protein</fullName>
    </recommendedName>
</protein>
<evidence type="ECO:0008006" key="3">
    <source>
        <dbReference type="Google" id="ProtNLM"/>
    </source>
</evidence>
<dbReference type="Gene3D" id="3.40.720.10">
    <property type="entry name" value="Alkaline Phosphatase, subunit A"/>
    <property type="match status" value="1"/>
</dbReference>
<dbReference type="SUPFAM" id="SSF53649">
    <property type="entry name" value="Alkaline phosphatase-like"/>
    <property type="match status" value="1"/>
</dbReference>
<accession>A0A4V0Z847</accession>
<proteinExistence type="predicted"/>
<name>A0A4V0Z847_9FIRM</name>
<dbReference type="Pfam" id="PF01663">
    <property type="entry name" value="Phosphodiest"/>
    <property type="match status" value="1"/>
</dbReference>
<evidence type="ECO:0000313" key="1">
    <source>
        <dbReference type="EMBL" id="QBE99038.1"/>
    </source>
</evidence>
<evidence type="ECO:0000313" key="2">
    <source>
        <dbReference type="Proteomes" id="UP000289794"/>
    </source>
</evidence>
<gene>
    <name evidence="1" type="ORF">PMF13cell1_04609</name>
</gene>
<dbReference type="InterPro" id="IPR002591">
    <property type="entry name" value="Phosphodiest/P_Trfase"/>
</dbReference>
<organism evidence="1 2">
    <name type="scientific">Blautia producta</name>
    <dbReference type="NCBI Taxonomy" id="33035"/>
    <lineage>
        <taxon>Bacteria</taxon>
        <taxon>Bacillati</taxon>
        <taxon>Bacillota</taxon>
        <taxon>Clostridia</taxon>
        <taxon>Lachnospirales</taxon>
        <taxon>Lachnospiraceae</taxon>
        <taxon>Blautia</taxon>
    </lineage>
</organism>
<dbReference type="InterPro" id="IPR017850">
    <property type="entry name" value="Alkaline_phosphatase_core_sf"/>
</dbReference>